<gene>
    <name evidence="1" type="ORF">CSB93_6474</name>
</gene>
<reference evidence="1 2" key="1">
    <citation type="submission" date="2018-02" db="EMBL/GenBank/DDBJ databases">
        <title>FDA/CDC Antimicrobial Resistant Isolate Bank Genome Sequencing.</title>
        <authorList>
            <person name="Benahmed F.H."/>
            <person name="Lutgring J.D."/>
            <person name="Yoo B."/>
            <person name="Machado M."/>
            <person name="Brown A."/>
            <person name="McAllister G."/>
            <person name="Perry A."/>
            <person name="Halpin A.L."/>
            <person name="Vavikolanu K."/>
            <person name="Ott S."/>
            <person name="Zhao X."/>
            <person name="Tallon L.J."/>
            <person name="Sadzewicz L."/>
            <person name="Aluvathingal J."/>
            <person name="Nadendla S."/>
            <person name="Voskania-kordi A."/>
            <person name="Simonyan V."/>
            <person name="Patel J."/>
            <person name="Shawar R.M."/>
        </authorList>
    </citation>
    <scope>NUCLEOTIDE SEQUENCE [LARGE SCALE GENOMIC DNA]</scope>
    <source>
        <strain evidence="1 2">AR_0356</strain>
    </source>
</reference>
<evidence type="ECO:0000313" key="1">
    <source>
        <dbReference type="EMBL" id="AVK05346.1"/>
    </source>
</evidence>
<dbReference type="RefSeq" id="WP_123809552.1">
    <property type="nucleotide sequence ID" value="NZ_CP027169.1"/>
</dbReference>
<dbReference type="AlphaFoldDB" id="A0A2R3ITU7"/>
<name>A0A2R3ITU7_9PSED</name>
<dbReference type="Proteomes" id="UP000238390">
    <property type="component" value="Chromosome"/>
</dbReference>
<organism evidence="1 2">
    <name type="scientific">Pseudomonas paraeruginosa</name>
    <dbReference type="NCBI Taxonomy" id="2994495"/>
    <lineage>
        <taxon>Bacteria</taxon>
        <taxon>Pseudomonadati</taxon>
        <taxon>Pseudomonadota</taxon>
        <taxon>Gammaproteobacteria</taxon>
        <taxon>Pseudomonadales</taxon>
        <taxon>Pseudomonadaceae</taxon>
        <taxon>Pseudomonas</taxon>
    </lineage>
</organism>
<accession>A0A2R3ITU7</accession>
<keyword evidence="2" id="KW-1185">Reference proteome</keyword>
<evidence type="ECO:0000313" key="2">
    <source>
        <dbReference type="Proteomes" id="UP000238390"/>
    </source>
</evidence>
<dbReference type="EMBL" id="CP027169">
    <property type="protein sequence ID" value="AVK05346.1"/>
    <property type="molecule type" value="Genomic_DNA"/>
</dbReference>
<protein>
    <submittedName>
        <fullName evidence="1">Uncharacterized protein</fullName>
    </submittedName>
</protein>
<proteinExistence type="predicted"/>
<sequence>MAVRKRSETIHLRTTPFVRSTLDVLAALNGKTATAVIEDLLSLAISETELPAPNFIQEKKIVNGRINLKELMESIYTDNALLFKLRLFILVPDAVSEDDKIMCEIILEDLARPASIFRGEEKIFDEKCGGVVKSKQLPSIDTLTLGSSENVLKRYVDFIKKNPDIEIDYKGFIHTIFFKN</sequence>